<evidence type="ECO:0000256" key="1">
    <source>
        <dbReference type="ARBA" id="ARBA00004141"/>
    </source>
</evidence>
<dbReference type="GO" id="GO:0022857">
    <property type="term" value="F:transmembrane transporter activity"/>
    <property type="evidence" value="ECO:0007669"/>
    <property type="project" value="InterPro"/>
</dbReference>
<evidence type="ECO:0000313" key="6">
    <source>
        <dbReference type="EMBL" id="CAH1800289.1"/>
    </source>
</evidence>
<keyword evidence="4 5" id="KW-0472">Membrane</keyword>
<sequence length="112" mass="12733">LILLSVVIRCITPESARWHLSIGQVEAATKVTRIMARINGRQLPENYKQMIQSVAEEECKHKGGKKATIIDLFKTPRLRRNTCIVYSIWFACVFANYAVRLNIGTLIPGNIY</sequence>
<dbReference type="Pfam" id="PF00083">
    <property type="entry name" value="Sugar_tr"/>
    <property type="match status" value="1"/>
</dbReference>
<dbReference type="Proteomes" id="UP000749559">
    <property type="component" value="Unassembled WGS sequence"/>
</dbReference>
<dbReference type="OrthoDB" id="5141738at2759"/>
<evidence type="ECO:0000256" key="2">
    <source>
        <dbReference type="ARBA" id="ARBA00022692"/>
    </source>
</evidence>
<gene>
    <name evidence="6" type="ORF">OFUS_LOCUS24195</name>
</gene>
<keyword evidence="2 5" id="KW-0812">Transmembrane</keyword>
<name>A0A8S4Q2Y0_OWEFU</name>
<feature type="transmembrane region" description="Helical" evidence="5">
    <location>
        <begin position="83"/>
        <end position="103"/>
    </location>
</feature>
<accession>A0A8S4Q2Y0</accession>
<dbReference type="GO" id="GO:0016020">
    <property type="term" value="C:membrane"/>
    <property type="evidence" value="ECO:0007669"/>
    <property type="project" value="UniProtKB-SubCell"/>
</dbReference>
<dbReference type="Gene3D" id="1.20.1250.20">
    <property type="entry name" value="MFS general substrate transporter like domains"/>
    <property type="match status" value="1"/>
</dbReference>
<evidence type="ECO:0000256" key="5">
    <source>
        <dbReference type="SAM" id="Phobius"/>
    </source>
</evidence>
<evidence type="ECO:0000256" key="4">
    <source>
        <dbReference type="ARBA" id="ARBA00023136"/>
    </source>
</evidence>
<feature type="non-terminal residue" evidence="6">
    <location>
        <position position="112"/>
    </location>
</feature>
<feature type="non-terminal residue" evidence="6">
    <location>
        <position position="1"/>
    </location>
</feature>
<proteinExistence type="predicted"/>
<evidence type="ECO:0000313" key="7">
    <source>
        <dbReference type="Proteomes" id="UP000749559"/>
    </source>
</evidence>
<dbReference type="AlphaFoldDB" id="A0A8S4Q2Y0"/>
<reference evidence="6" key="1">
    <citation type="submission" date="2022-03" db="EMBL/GenBank/DDBJ databases">
        <authorList>
            <person name="Martin C."/>
        </authorList>
    </citation>
    <scope>NUCLEOTIDE SEQUENCE</scope>
</reference>
<evidence type="ECO:0000256" key="3">
    <source>
        <dbReference type="ARBA" id="ARBA00022989"/>
    </source>
</evidence>
<dbReference type="InterPro" id="IPR005828">
    <property type="entry name" value="MFS_sugar_transport-like"/>
</dbReference>
<comment type="subcellular location">
    <subcellularLocation>
        <location evidence="1">Membrane</location>
        <topology evidence="1">Multi-pass membrane protein</topology>
    </subcellularLocation>
</comment>
<organism evidence="6 7">
    <name type="scientific">Owenia fusiformis</name>
    <name type="common">Polychaete worm</name>
    <dbReference type="NCBI Taxonomy" id="6347"/>
    <lineage>
        <taxon>Eukaryota</taxon>
        <taxon>Metazoa</taxon>
        <taxon>Spiralia</taxon>
        <taxon>Lophotrochozoa</taxon>
        <taxon>Annelida</taxon>
        <taxon>Polychaeta</taxon>
        <taxon>Sedentaria</taxon>
        <taxon>Canalipalpata</taxon>
        <taxon>Sabellida</taxon>
        <taxon>Oweniida</taxon>
        <taxon>Oweniidae</taxon>
        <taxon>Owenia</taxon>
    </lineage>
</organism>
<dbReference type="EMBL" id="CAIIXF020000011">
    <property type="protein sequence ID" value="CAH1800289.1"/>
    <property type="molecule type" value="Genomic_DNA"/>
</dbReference>
<dbReference type="InterPro" id="IPR036259">
    <property type="entry name" value="MFS_trans_sf"/>
</dbReference>
<dbReference type="PANTHER" id="PTHR24064">
    <property type="entry name" value="SOLUTE CARRIER FAMILY 22 MEMBER"/>
    <property type="match status" value="1"/>
</dbReference>
<keyword evidence="3 5" id="KW-1133">Transmembrane helix</keyword>
<protein>
    <submittedName>
        <fullName evidence="6">Uncharacterized protein</fullName>
    </submittedName>
</protein>
<keyword evidence="7" id="KW-1185">Reference proteome</keyword>
<comment type="caution">
    <text evidence="6">The sequence shown here is derived from an EMBL/GenBank/DDBJ whole genome shotgun (WGS) entry which is preliminary data.</text>
</comment>